<dbReference type="PRINTS" id="PR00502">
    <property type="entry name" value="NUDIXFAMILY"/>
</dbReference>
<comment type="similarity">
    <text evidence="2 12">Belongs to the Nudix hydrolase family.</text>
</comment>
<dbReference type="Proteomes" id="UP000013520">
    <property type="component" value="Chromosome"/>
</dbReference>
<keyword evidence="5" id="KW-0479">Metal-binding</keyword>
<evidence type="ECO:0000313" key="14">
    <source>
        <dbReference type="EMBL" id="AGK99787.1"/>
    </source>
</evidence>
<dbReference type="PROSITE" id="PS00893">
    <property type="entry name" value="NUDIX_BOX"/>
    <property type="match status" value="1"/>
</dbReference>
<dbReference type="EC" id="3.6.1.55" evidence="11"/>
<evidence type="ECO:0000256" key="2">
    <source>
        <dbReference type="ARBA" id="ARBA00005582"/>
    </source>
</evidence>
<protein>
    <recommendedName>
        <fullName evidence="11">8-oxo-dGTP diphosphatase</fullName>
        <ecNumber evidence="11">3.6.1.55</ecNumber>
    </recommendedName>
</protein>
<keyword evidence="6" id="KW-0227">DNA damage</keyword>
<dbReference type="HOGENOM" id="CLU_037162_19_1_9"/>
<dbReference type="InterPro" id="IPR047127">
    <property type="entry name" value="MutT-like"/>
</dbReference>
<accession>R4K9E2</accession>
<dbReference type="PANTHER" id="PTHR47707">
    <property type="entry name" value="8-OXO-DGTP DIPHOSPHATASE"/>
    <property type="match status" value="1"/>
</dbReference>
<dbReference type="PROSITE" id="PS51462">
    <property type="entry name" value="NUDIX"/>
    <property type="match status" value="1"/>
</dbReference>
<dbReference type="SUPFAM" id="SSF55811">
    <property type="entry name" value="Nudix"/>
    <property type="match status" value="1"/>
</dbReference>
<dbReference type="InterPro" id="IPR015797">
    <property type="entry name" value="NUDIX_hydrolase-like_dom_sf"/>
</dbReference>
<keyword evidence="7 12" id="KW-0378">Hydrolase</keyword>
<keyword evidence="15" id="KW-1185">Reference proteome</keyword>
<dbReference type="GO" id="GO:0006281">
    <property type="term" value="P:DNA repair"/>
    <property type="evidence" value="ECO:0007669"/>
    <property type="project" value="UniProtKB-KW"/>
</dbReference>
<evidence type="ECO:0000259" key="13">
    <source>
        <dbReference type="PROSITE" id="PS51462"/>
    </source>
</evidence>
<dbReference type="STRING" id="767817.Desgi_0174"/>
<organism evidence="14 15">
    <name type="scientific">Desulfoscipio gibsoniae DSM 7213</name>
    <dbReference type="NCBI Taxonomy" id="767817"/>
    <lineage>
        <taxon>Bacteria</taxon>
        <taxon>Bacillati</taxon>
        <taxon>Bacillota</taxon>
        <taxon>Clostridia</taxon>
        <taxon>Eubacteriales</taxon>
        <taxon>Desulfallaceae</taxon>
        <taxon>Desulfoscipio</taxon>
    </lineage>
</organism>
<keyword evidence="3" id="KW-0515">Mutator protein</keyword>
<dbReference type="GO" id="GO:0046872">
    <property type="term" value="F:metal ion binding"/>
    <property type="evidence" value="ECO:0007669"/>
    <property type="project" value="UniProtKB-KW"/>
</dbReference>
<evidence type="ECO:0000256" key="1">
    <source>
        <dbReference type="ARBA" id="ARBA00001946"/>
    </source>
</evidence>
<dbReference type="CDD" id="cd03425">
    <property type="entry name" value="NUDIX_MutT_NudA_like"/>
    <property type="match status" value="1"/>
</dbReference>
<dbReference type="PANTHER" id="PTHR47707:SF1">
    <property type="entry name" value="NUDIX HYDROLASE FAMILY PROTEIN"/>
    <property type="match status" value="1"/>
</dbReference>
<evidence type="ECO:0000313" key="15">
    <source>
        <dbReference type="Proteomes" id="UP000013520"/>
    </source>
</evidence>
<dbReference type="KEGG" id="dgi:Desgi_0174"/>
<dbReference type="InterPro" id="IPR000086">
    <property type="entry name" value="NUDIX_hydrolase_dom"/>
</dbReference>
<comment type="catalytic activity">
    <reaction evidence="10">
        <text>8-oxo-dGTP + H2O = 8-oxo-dGMP + diphosphate + H(+)</text>
        <dbReference type="Rhea" id="RHEA:31575"/>
        <dbReference type="ChEBI" id="CHEBI:15377"/>
        <dbReference type="ChEBI" id="CHEBI:15378"/>
        <dbReference type="ChEBI" id="CHEBI:33019"/>
        <dbReference type="ChEBI" id="CHEBI:63224"/>
        <dbReference type="ChEBI" id="CHEBI:77896"/>
        <dbReference type="EC" id="3.6.1.55"/>
    </reaction>
</comment>
<evidence type="ECO:0000256" key="5">
    <source>
        <dbReference type="ARBA" id="ARBA00022723"/>
    </source>
</evidence>
<evidence type="ECO:0000256" key="9">
    <source>
        <dbReference type="ARBA" id="ARBA00023204"/>
    </source>
</evidence>
<sequence length="90" mass="10460">MKKVTAAIIEKNGRVLIAQRPQGDKLDLRWEFPGGKIEQGETPEQCFLREIKEELNLDIKITKHFMNSCYKYETGEIELICYLVETIEAN</sequence>
<evidence type="ECO:0000256" key="3">
    <source>
        <dbReference type="ARBA" id="ARBA00022457"/>
    </source>
</evidence>
<evidence type="ECO:0000256" key="6">
    <source>
        <dbReference type="ARBA" id="ARBA00022763"/>
    </source>
</evidence>
<comment type="cofactor">
    <cofactor evidence="1">
        <name>Mg(2+)</name>
        <dbReference type="ChEBI" id="CHEBI:18420"/>
    </cofactor>
</comment>
<dbReference type="AlphaFoldDB" id="R4K9E2"/>
<dbReference type="GO" id="GO:0006260">
    <property type="term" value="P:DNA replication"/>
    <property type="evidence" value="ECO:0007669"/>
    <property type="project" value="UniProtKB-KW"/>
</dbReference>
<evidence type="ECO:0000256" key="8">
    <source>
        <dbReference type="ARBA" id="ARBA00022842"/>
    </source>
</evidence>
<gene>
    <name evidence="14" type="ORF">Desgi_0174</name>
</gene>
<dbReference type="InterPro" id="IPR020476">
    <property type="entry name" value="Nudix_hydrolase"/>
</dbReference>
<evidence type="ECO:0000256" key="4">
    <source>
        <dbReference type="ARBA" id="ARBA00022705"/>
    </source>
</evidence>
<evidence type="ECO:0000256" key="7">
    <source>
        <dbReference type="ARBA" id="ARBA00022801"/>
    </source>
</evidence>
<dbReference type="EMBL" id="CP003273">
    <property type="protein sequence ID" value="AGK99787.1"/>
    <property type="molecule type" value="Genomic_DNA"/>
</dbReference>
<keyword evidence="4" id="KW-0235">DNA replication</keyword>
<evidence type="ECO:0000256" key="11">
    <source>
        <dbReference type="ARBA" id="ARBA00038905"/>
    </source>
</evidence>
<dbReference type="RefSeq" id="WP_006523250.1">
    <property type="nucleotide sequence ID" value="NC_021184.1"/>
</dbReference>
<reference evidence="14 15" key="1">
    <citation type="submission" date="2012-01" db="EMBL/GenBank/DDBJ databases">
        <title>Complete sequence of Desulfotomaculum gibsoniae DSM 7213.</title>
        <authorList>
            <consortium name="US DOE Joint Genome Institute"/>
            <person name="Lucas S."/>
            <person name="Han J."/>
            <person name="Lapidus A."/>
            <person name="Cheng J.-F."/>
            <person name="Goodwin L."/>
            <person name="Pitluck S."/>
            <person name="Peters L."/>
            <person name="Ovchinnikova G."/>
            <person name="Teshima H."/>
            <person name="Detter J.C."/>
            <person name="Han C."/>
            <person name="Tapia R."/>
            <person name="Land M."/>
            <person name="Hauser L."/>
            <person name="Kyrpides N."/>
            <person name="Ivanova N."/>
            <person name="Pagani I."/>
            <person name="Parshina S."/>
            <person name="Plugge C."/>
            <person name="Muyzer G."/>
            <person name="Kuever J."/>
            <person name="Ivanova A."/>
            <person name="Nazina T."/>
            <person name="Klenk H.-P."/>
            <person name="Brambilla E."/>
            <person name="Spring S."/>
            <person name="Stams A.F."/>
            <person name="Woyke T."/>
        </authorList>
    </citation>
    <scope>NUCLEOTIDE SEQUENCE [LARGE SCALE GENOMIC DNA]</scope>
    <source>
        <strain evidence="14 15">DSM 7213</strain>
    </source>
</reference>
<dbReference type="GO" id="GO:0044715">
    <property type="term" value="F:8-oxo-dGDP phosphatase activity"/>
    <property type="evidence" value="ECO:0007669"/>
    <property type="project" value="TreeGrafter"/>
</dbReference>
<dbReference type="eggNOG" id="COG1051">
    <property type="taxonomic scope" value="Bacteria"/>
</dbReference>
<feature type="domain" description="Nudix hydrolase" evidence="13">
    <location>
        <begin position="1"/>
        <end position="90"/>
    </location>
</feature>
<name>R4K9E2_9FIRM</name>
<dbReference type="Gene3D" id="3.90.79.10">
    <property type="entry name" value="Nucleoside Triphosphate Pyrophosphohydrolase"/>
    <property type="match status" value="1"/>
</dbReference>
<evidence type="ECO:0000256" key="10">
    <source>
        <dbReference type="ARBA" id="ARBA00035861"/>
    </source>
</evidence>
<dbReference type="GO" id="GO:0008413">
    <property type="term" value="F:8-oxo-7,8-dihydroguanosine triphosphate pyrophosphatase activity"/>
    <property type="evidence" value="ECO:0007669"/>
    <property type="project" value="TreeGrafter"/>
</dbReference>
<proteinExistence type="inferred from homology"/>
<keyword evidence="8" id="KW-0460">Magnesium</keyword>
<evidence type="ECO:0000256" key="12">
    <source>
        <dbReference type="RuleBase" id="RU003476"/>
    </source>
</evidence>
<dbReference type="Pfam" id="PF00293">
    <property type="entry name" value="NUDIX"/>
    <property type="match status" value="1"/>
</dbReference>
<dbReference type="InterPro" id="IPR020084">
    <property type="entry name" value="NUDIX_hydrolase_CS"/>
</dbReference>
<dbReference type="GO" id="GO:0035539">
    <property type="term" value="F:8-oxo-7,8-dihydrodeoxyguanosine triphosphate pyrophosphatase activity"/>
    <property type="evidence" value="ECO:0007669"/>
    <property type="project" value="UniProtKB-EC"/>
</dbReference>
<keyword evidence="9" id="KW-0234">DNA repair</keyword>
<dbReference type="GO" id="GO:0044716">
    <property type="term" value="F:8-oxo-GDP phosphatase activity"/>
    <property type="evidence" value="ECO:0007669"/>
    <property type="project" value="TreeGrafter"/>
</dbReference>